<reference evidence="2" key="1">
    <citation type="submission" date="2015-05" db="EMBL/GenBank/DDBJ databases">
        <authorList>
            <person name="Rodrigo-Torres Lidia"/>
            <person name="Arahal R.David."/>
        </authorList>
    </citation>
    <scope>NUCLEOTIDE SEQUENCE [LARGE SCALE GENOMIC DNA]</scope>
    <source>
        <strain evidence="2">CECT 7321</strain>
    </source>
</reference>
<dbReference type="EMBL" id="CVRL01000002">
    <property type="protein sequence ID" value="CRL09425.1"/>
    <property type="molecule type" value="Genomic_DNA"/>
</dbReference>
<evidence type="ECO:0000313" key="1">
    <source>
        <dbReference type="EMBL" id="CRL09425.1"/>
    </source>
</evidence>
<dbReference type="Gene3D" id="1.10.10.1190">
    <property type="entry name" value="Antirestriction protein ArdA, domain 3"/>
    <property type="match status" value="1"/>
</dbReference>
<protein>
    <submittedName>
        <fullName evidence="1">Uncharacterized protein</fullName>
    </submittedName>
</protein>
<gene>
    <name evidence="1" type="ORF">NIT7321_00255</name>
</gene>
<sequence>MRFSFTRLPSLRRCQVICRTPKIGVSRNCSSIRRIRPRFCSVYIDYEAVGRDLELGGDVFTIESSYQEVNIFWNN</sequence>
<dbReference type="Proteomes" id="UP000043764">
    <property type="component" value="Unassembled WGS sequence"/>
</dbReference>
<keyword evidence="2" id="KW-1185">Reference proteome</keyword>
<name>A0A0H5DD37_9RHOB</name>
<evidence type="ECO:0000313" key="2">
    <source>
        <dbReference type="Proteomes" id="UP000043764"/>
    </source>
</evidence>
<organism evidence="1 2">
    <name type="scientific">Phaeobacter italicus</name>
    <dbReference type="NCBI Taxonomy" id="481446"/>
    <lineage>
        <taxon>Bacteria</taxon>
        <taxon>Pseudomonadati</taxon>
        <taxon>Pseudomonadota</taxon>
        <taxon>Alphaproteobacteria</taxon>
        <taxon>Rhodobacterales</taxon>
        <taxon>Roseobacteraceae</taxon>
        <taxon>Phaeobacter</taxon>
    </lineage>
</organism>
<proteinExistence type="predicted"/>
<dbReference type="InterPro" id="IPR041893">
    <property type="entry name" value="ArdA_dom3"/>
</dbReference>
<dbReference type="AlphaFoldDB" id="A0A0H5DD37"/>
<accession>A0A0H5DD37</accession>